<evidence type="ECO:0000256" key="1">
    <source>
        <dbReference type="SAM" id="MobiDB-lite"/>
    </source>
</evidence>
<protein>
    <submittedName>
        <fullName evidence="2">Uncharacterized protein</fullName>
    </submittedName>
</protein>
<proteinExistence type="predicted"/>
<dbReference type="RefSeq" id="WP_184807867.1">
    <property type="nucleotide sequence ID" value="NZ_JACIIZ010000031.1"/>
</dbReference>
<gene>
    <name evidence="2" type="ORF">FHS74_005943</name>
</gene>
<name>A0A7X0EI32_9PROT</name>
<dbReference type="AlphaFoldDB" id="A0A7X0EI32"/>
<keyword evidence="3" id="KW-1185">Reference proteome</keyword>
<reference evidence="2 3" key="1">
    <citation type="submission" date="2020-08" db="EMBL/GenBank/DDBJ databases">
        <title>Genomic Encyclopedia of Type Strains, Phase IV (KMG-IV): sequencing the most valuable type-strain genomes for metagenomic binning, comparative biology and taxonomic classification.</title>
        <authorList>
            <person name="Goeker M."/>
        </authorList>
    </citation>
    <scope>NUCLEOTIDE SEQUENCE [LARGE SCALE GENOMIC DNA]</scope>
    <source>
        <strain evidence="2 3">DSM 22198</strain>
    </source>
</reference>
<organism evidence="2 3">
    <name type="scientific">Nitrospirillum iridis</name>
    <dbReference type="NCBI Taxonomy" id="765888"/>
    <lineage>
        <taxon>Bacteria</taxon>
        <taxon>Pseudomonadati</taxon>
        <taxon>Pseudomonadota</taxon>
        <taxon>Alphaproteobacteria</taxon>
        <taxon>Rhodospirillales</taxon>
        <taxon>Azospirillaceae</taxon>
        <taxon>Nitrospirillum</taxon>
    </lineage>
</organism>
<sequence length="122" mass="13241">MAVRRSDICYTCRHWLGGGVRERGPKGQCRRYPPVVTDRAPAGVFPTTLSTDWCGEWLRNAGLKPETDPGPDTDEDVMVDDRPLAAVRADVAAARAGNGRPEQPSRPVPSAPPGEGNLYDEL</sequence>
<evidence type="ECO:0000313" key="3">
    <source>
        <dbReference type="Proteomes" id="UP000539175"/>
    </source>
</evidence>
<dbReference type="EMBL" id="JACIIZ010000031">
    <property type="protein sequence ID" value="MBB6255344.1"/>
    <property type="molecule type" value="Genomic_DNA"/>
</dbReference>
<feature type="region of interest" description="Disordered" evidence="1">
    <location>
        <begin position="93"/>
        <end position="122"/>
    </location>
</feature>
<evidence type="ECO:0000313" key="2">
    <source>
        <dbReference type="EMBL" id="MBB6255344.1"/>
    </source>
</evidence>
<dbReference type="Proteomes" id="UP000539175">
    <property type="component" value="Unassembled WGS sequence"/>
</dbReference>
<comment type="caution">
    <text evidence="2">The sequence shown here is derived from an EMBL/GenBank/DDBJ whole genome shotgun (WGS) entry which is preliminary data.</text>
</comment>
<accession>A0A7X0EI32</accession>